<evidence type="ECO:0000256" key="3">
    <source>
        <dbReference type="SAM" id="SignalP"/>
    </source>
</evidence>
<evidence type="ECO:0000256" key="2">
    <source>
        <dbReference type="ARBA" id="ARBA00023026"/>
    </source>
</evidence>
<name>A0AAD9I3A6_9PEZI</name>
<keyword evidence="2" id="KW-0843">Virulence</keyword>
<dbReference type="PANTHER" id="PTHR33657:SF8">
    <property type="entry name" value="DOMAIN PROTEIN, PUTATIVE (AFU_ORTHOLOGUE AFUA_5G00600)-RELATED"/>
    <property type="match status" value="1"/>
</dbReference>
<accession>A0AAD9I3A6</accession>
<feature type="signal peptide" evidence="3">
    <location>
        <begin position="1"/>
        <end position="23"/>
    </location>
</feature>
<dbReference type="AlphaFoldDB" id="A0AAD9I3A6"/>
<dbReference type="Pfam" id="PF05630">
    <property type="entry name" value="NPP1"/>
    <property type="match status" value="1"/>
</dbReference>
<feature type="chain" id="PRO_5042066433" evidence="3">
    <location>
        <begin position="24"/>
        <end position="250"/>
    </location>
</feature>
<comment type="similarity">
    <text evidence="1">Belongs to the Necrosis inducing protein (NPP1) family.</text>
</comment>
<reference evidence="4" key="1">
    <citation type="journal article" date="2023" name="Mol. Plant Microbe Interact.">
        <title>Elucidating the Obligate Nature and Biological Capacity of an Invasive Fungal Corn Pathogen.</title>
        <authorList>
            <person name="MacCready J.S."/>
            <person name="Roggenkamp E.M."/>
            <person name="Gdanetz K."/>
            <person name="Chilvers M.I."/>
        </authorList>
    </citation>
    <scope>NUCLEOTIDE SEQUENCE</scope>
    <source>
        <strain evidence="4">PM02</strain>
    </source>
</reference>
<evidence type="ECO:0000256" key="1">
    <source>
        <dbReference type="ARBA" id="ARBA00009520"/>
    </source>
</evidence>
<dbReference type="Proteomes" id="UP001217918">
    <property type="component" value="Unassembled WGS sequence"/>
</dbReference>
<keyword evidence="3" id="KW-0732">Signal</keyword>
<gene>
    <name evidence="4" type="ORF">P8C59_004409</name>
</gene>
<dbReference type="PANTHER" id="PTHR33657">
    <property type="entry name" value="DOMAIN PROTEIN, PUTATIVE (AFU_ORTHOLOGUE AFUA_5G00600)-RELATED"/>
    <property type="match status" value="1"/>
</dbReference>
<comment type="caution">
    <text evidence="4">The sequence shown here is derived from an EMBL/GenBank/DDBJ whole genome shotgun (WGS) entry which is preliminary data.</text>
</comment>
<proteinExistence type="inferred from homology"/>
<evidence type="ECO:0000313" key="4">
    <source>
        <dbReference type="EMBL" id="KAK2069864.1"/>
    </source>
</evidence>
<evidence type="ECO:0000313" key="5">
    <source>
        <dbReference type="Proteomes" id="UP001217918"/>
    </source>
</evidence>
<dbReference type="InterPro" id="IPR008701">
    <property type="entry name" value="NPP1"/>
</dbReference>
<organism evidence="4 5">
    <name type="scientific">Phyllachora maydis</name>
    <dbReference type="NCBI Taxonomy" id="1825666"/>
    <lineage>
        <taxon>Eukaryota</taxon>
        <taxon>Fungi</taxon>
        <taxon>Dikarya</taxon>
        <taxon>Ascomycota</taxon>
        <taxon>Pezizomycotina</taxon>
        <taxon>Sordariomycetes</taxon>
        <taxon>Sordariomycetidae</taxon>
        <taxon>Phyllachorales</taxon>
        <taxon>Phyllachoraceae</taxon>
        <taxon>Phyllachora</taxon>
    </lineage>
</organism>
<sequence length="250" mass="25474">MALLSRLLAAVTATATATALALAAPLAPRGAVGSKDIVGLPQTVPAGPIGDLYLAYQPYLDVVNGCVPFPAVDAAGNTNRGLKRTGSPSGDCSSSTGQVYVRGGASGGKYVLMYSWYMPKDSPSPGLGHRHDWEGVLIWLSVPAGDPASLPAITPGAILAVCPSAHGGWACAAAPAFTLSGTAALVKYKSVWPRDHACGLTGTVGARQPLVAWESLTGAQRAALQETDFGSANVPFKDGSWEGNLAGAKF</sequence>
<dbReference type="EMBL" id="JAQQPM010000003">
    <property type="protein sequence ID" value="KAK2069864.1"/>
    <property type="molecule type" value="Genomic_DNA"/>
</dbReference>
<dbReference type="PIRSF" id="PIRSF029958">
    <property type="entry name" value="Necrosis-inducing_protein"/>
    <property type="match status" value="1"/>
</dbReference>
<keyword evidence="5" id="KW-1185">Reference proteome</keyword>
<protein>
    <submittedName>
        <fullName evidence="4">Uncharacterized protein</fullName>
    </submittedName>
</protein>